<dbReference type="PRINTS" id="PR00469">
    <property type="entry name" value="PNDRDTASEII"/>
</dbReference>
<organism evidence="6 7">
    <name type="scientific">Domibacillus iocasae</name>
    <dbReference type="NCBI Taxonomy" id="1714016"/>
    <lineage>
        <taxon>Bacteria</taxon>
        <taxon>Bacillati</taxon>
        <taxon>Bacillota</taxon>
        <taxon>Bacilli</taxon>
        <taxon>Bacillales</taxon>
        <taxon>Bacillaceae</taxon>
        <taxon>Domibacillus</taxon>
    </lineage>
</organism>
<keyword evidence="3" id="KW-0285">Flavoprotein</keyword>
<evidence type="ECO:0000313" key="7">
    <source>
        <dbReference type="Proteomes" id="UP000095658"/>
    </source>
</evidence>
<dbReference type="InterPro" id="IPR023753">
    <property type="entry name" value="FAD/NAD-binding_dom"/>
</dbReference>
<dbReference type="RefSeq" id="WP_069938209.1">
    <property type="nucleotide sequence ID" value="NZ_MAMP01000020.1"/>
</dbReference>
<proteinExistence type="predicted"/>
<dbReference type="OrthoDB" id="9806179at2"/>
<dbReference type="EMBL" id="MAMP01000020">
    <property type="protein sequence ID" value="OES45328.1"/>
    <property type="molecule type" value="Genomic_DNA"/>
</dbReference>
<keyword evidence="4" id="KW-0560">Oxidoreductase</keyword>
<dbReference type="InterPro" id="IPR050097">
    <property type="entry name" value="Ferredoxin-NADP_redctase_2"/>
</dbReference>
<protein>
    <submittedName>
        <fullName evidence="6">Pyridine nucleotide-disulfide oxidoreductase</fullName>
    </submittedName>
</protein>
<name>A0A1E7DRK3_9BACI</name>
<reference evidence="6 7" key="1">
    <citation type="submission" date="2016-06" db="EMBL/GenBank/DDBJ databases">
        <title>Domibacillus iocasae genome sequencing.</title>
        <authorList>
            <person name="Verma A."/>
            <person name="Pal Y."/>
            <person name="Ojha A.K."/>
            <person name="Krishnamurthi S."/>
        </authorList>
    </citation>
    <scope>NUCLEOTIDE SEQUENCE [LARGE SCALE GENOMIC DNA]</scope>
    <source>
        <strain evidence="6 7">DSM 29979</strain>
    </source>
</reference>
<keyword evidence="7" id="KW-1185">Reference proteome</keyword>
<comment type="caution">
    <text evidence="6">The sequence shown here is derived from an EMBL/GenBank/DDBJ whole genome shotgun (WGS) entry which is preliminary data.</text>
</comment>
<dbReference type="Gene3D" id="3.50.50.60">
    <property type="entry name" value="FAD/NAD(P)-binding domain"/>
    <property type="match status" value="2"/>
</dbReference>
<evidence type="ECO:0000259" key="5">
    <source>
        <dbReference type="Pfam" id="PF07992"/>
    </source>
</evidence>
<dbReference type="Proteomes" id="UP000095658">
    <property type="component" value="Unassembled WGS sequence"/>
</dbReference>
<dbReference type="GO" id="GO:0016491">
    <property type="term" value="F:oxidoreductase activity"/>
    <property type="evidence" value="ECO:0007669"/>
    <property type="project" value="UniProtKB-KW"/>
</dbReference>
<dbReference type="InterPro" id="IPR036188">
    <property type="entry name" value="FAD/NAD-bd_sf"/>
</dbReference>
<comment type="cofactor">
    <cofactor evidence="1">
        <name>FAD</name>
        <dbReference type="ChEBI" id="CHEBI:57692"/>
    </cofactor>
</comment>
<comment type="subunit">
    <text evidence="2">Homodimer.</text>
</comment>
<feature type="domain" description="FAD/NAD(P)-binding" evidence="5">
    <location>
        <begin position="7"/>
        <end position="286"/>
    </location>
</feature>
<evidence type="ECO:0000313" key="6">
    <source>
        <dbReference type="EMBL" id="OES45328.1"/>
    </source>
</evidence>
<evidence type="ECO:0000256" key="2">
    <source>
        <dbReference type="ARBA" id="ARBA00011738"/>
    </source>
</evidence>
<dbReference type="Pfam" id="PF07992">
    <property type="entry name" value="Pyr_redox_2"/>
    <property type="match status" value="1"/>
</dbReference>
<evidence type="ECO:0000256" key="4">
    <source>
        <dbReference type="ARBA" id="ARBA00023002"/>
    </source>
</evidence>
<evidence type="ECO:0000256" key="1">
    <source>
        <dbReference type="ARBA" id="ARBA00001974"/>
    </source>
</evidence>
<dbReference type="SUPFAM" id="SSF51905">
    <property type="entry name" value="FAD/NAD(P)-binding domain"/>
    <property type="match status" value="1"/>
</dbReference>
<gene>
    <name evidence="6" type="ORF">BA724_04785</name>
</gene>
<accession>A0A1E7DRK3</accession>
<dbReference type="AlphaFoldDB" id="A0A1E7DRK3"/>
<dbReference type="PANTHER" id="PTHR48105">
    <property type="entry name" value="THIOREDOXIN REDUCTASE 1-RELATED-RELATED"/>
    <property type="match status" value="1"/>
</dbReference>
<dbReference type="PRINTS" id="PR00368">
    <property type="entry name" value="FADPNR"/>
</dbReference>
<dbReference type="STRING" id="1714016.BA724_04785"/>
<sequence>MDNDLLDVVIAGGGPGGLNAALVLGRSLKKVMLIDEAKPRNAVTLKSHGFLTRDGISPTVIREIAREQLKAYKNVTVMEDVIEDVERNNDLFITKTRNGQTVMSKKIIFATGMKDHLPSIPGLQSVYGKTVFHCPYCDGWERKNQPIALFGNGAALLPFVKLIFNWSKDLIVFTNGPASIQDEEKRQLAHHKINLVETPIAELQSNNGNLEKVILQSGESFHRKGGFISSTYERQGSMIPARLGVPLNDKGEYETHEHGETNLEGLFIIGDAKNTFTSLVGAASQGYEAAVKINSQFAAENWEAGLLQNK</sequence>
<evidence type="ECO:0000256" key="3">
    <source>
        <dbReference type="ARBA" id="ARBA00022630"/>
    </source>
</evidence>